<evidence type="ECO:0000259" key="2">
    <source>
        <dbReference type="Pfam" id="PF10373"/>
    </source>
</evidence>
<proteinExistence type="predicted"/>
<evidence type="ECO:0000259" key="3">
    <source>
        <dbReference type="Pfam" id="PF10374"/>
    </source>
</evidence>
<protein>
    <submittedName>
        <fullName evidence="4">Uncharacterized protein</fullName>
    </submittedName>
</protein>
<comment type="caution">
    <text evidence="4">The sequence shown here is derived from an EMBL/GenBank/DDBJ whole genome shotgun (WGS) entry which is preliminary data.</text>
</comment>
<feature type="region of interest" description="Disordered" evidence="1">
    <location>
        <begin position="160"/>
        <end position="180"/>
    </location>
</feature>
<organism evidence="4 5">
    <name type="scientific">Polyrhizophydium stewartii</name>
    <dbReference type="NCBI Taxonomy" id="2732419"/>
    <lineage>
        <taxon>Eukaryota</taxon>
        <taxon>Fungi</taxon>
        <taxon>Fungi incertae sedis</taxon>
        <taxon>Chytridiomycota</taxon>
        <taxon>Chytridiomycota incertae sedis</taxon>
        <taxon>Chytridiomycetes</taxon>
        <taxon>Rhizophydiales</taxon>
        <taxon>Rhizophydiales incertae sedis</taxon>
        <taxon>Polyrhizophydium</taxon>
    </lineage>
</organism>
<dbReference type="InterPro" id="IPR045153">
    <property type="entry name" value="Est1/Ebs1-like"/>
</dbReference>
<gene>
    <name evidence="4" type="ORF">HK105_204924</name>
</gene>
<dbReference type="InterPro" id="IPR019458">
    <property type="entry name" value="Est1-like_N"/>
</dbReference>
<evidence type="ECO:0000313" key="5">
    <source>
        <dbReference type="Proteomes" id="UP001527925"/>
    </source>
</evidence>
<dbReference type="PANTHER" id="PTHR15696">
    <property type="entry name" value="SMG-7 SUPPRESSOR WITH MORPHOLOGICAL EFFECT ON GENITALIA PROTEIN 7"/>
    <property type="match status" value="1"/>
</dbReference>
<dbReference type="SUPFAM" id="SSF48452">
    <property type="entry name" value="TPR-like"/>
    <property type="match status" value="1"/>
</dbReference>
<dbReference type="Pfam" id="PF10373">
    <property type="entry name" value="EST1_DNA_bind"/>
    <property type="match status" value="1"/>
</dbReference>
<sequence>MPQATTPAERSKIIRALVAELKLVYDKLAEATDADADANEPSEPQHVAPGPAAADSAPQRAPSIAVQAVRLRNALLLVAEEHLLHTPQHALTDQADEALWRAVFYSRIQLLRKSIHLSANTPKADALRSECAVLLDSATAFYRSLILELECRREVGLAGGGGGGGGSARLDPTSESGPGERLSLTEARQLLVHKSLLFLGDIDRYRFSILGRSQTAWKRSRMYYEKAMRIRPIGSKAHSQIALLLVHNHRYFESIYYYFLSYGVVLRSSIAQDNISNAFLQASNRLLGPTSMTIEDFAATDAAIGEIIDSISDPDAQVADALSKLSTIFMILSSDLDERFRASAGAVDASDASERRQLRFAQTVSTAGLLLLVSWSLRCLLEQIQVASFFDDVGVKGSLCAGHLAHAGLVCAFLSRNKAQIRAMQRYAKQLEIPAISERVEAFAVVLAAFANEISSFADMDGSRERVPEDAELIGLSCMRGFYEGTEQAARQQSDADASAEFGLLSCDERGVFVATDQQTRRIKTMRALGLERLKDQVLSLQLGSKRLADKPRRASYPVFVLDTMSLVNGIGTIKACLMRSTCIIAVALDAISQLDMLKEGNDTTNKRARDCIRYLEQHLKFRSLFLVSQQIKETQAFASTTMATTTTTTAMTTTTMMMMGLTDGRGLMSAVPATHRGILAYCLYLQSSVRQMPAGAVQSVSFVSDNTESVDAAIGLGVRCISLAEWKRTALAPAAMKRF</sequence>
<feature type="domain" description="Telomerase activating protein Est1-like N-terminal" evidence="3">
    <location>
        <begin position="95"/>
        <end position="206"/>
    </location>
</feature>
<dbReference type="Gene3D" id="1.25.40.10">
    <property type="entry name" value="Tetratricopeptide repeat domain"/>
    <property type="match status" value="1"/>
</dbReference>
<feature type="domain" description="DNA/RNA-binding" evidence="2">
    <location>
        <begin position="221"/>
        <end position="284"/>
    </location>
</feature>
<dbReference type="InterPro" id="IPR018834">
    <property type="entry name" value="DNA/RNA-bd_Est1-type"/>
</dbReference>
<dbReference type="Gene3D" id="3.40.50.1010">
    <property type="entry name" value="5'-nuclease"/>
    <property type="match status" value="1"/>
</dbReference>
<evidence type="ECO:0000256" key="1">
    <source>
        <dbReference type="SAM" id="MobiDB-lite"/>
    </source>
</evidence>
<dbReference type="EMBL" id="JADGIZ020000023">
    <property type="protein sequence ID" value="KAL2915522.1"/>
    <property type="molecule type" value="Genomic_DNA"/>
</dbReference>
<dbReference type="InterPro" id="IPR011990">
    <property type="entry name" value="TPR-like_helical_dom_sf"/>
</dbReference>
<evidence type="ECO:0000313" key="4">
    <source>
        <dbReference type="EMBL" id="KAL2915522.1"/>
    </source>
</evidence>
<dbReference type="PANTHER" id="PTHR15696:SF0">
    <property type="entry name" value="TELOMERASE-BINDING PROTEIN EST1A"/>
    <property type="match status" value="1"/>
</dbReference>
<accession>A0ABR4N7L4</accession>
<feature type="region of interest" description="Disordered" evidence="1">
    <location>
        <begin position="34"/>
        <end position="59"/>
    </location>
</feature>
<dbReference type="Pfam" id="PF10374">
    <property type="entry name" value="EST1"/>
    <property type="match status" value="1"/>
</dbReference>
<name>A0ABR4N7L4_9FUNG</name>
<keyword evidence="5" id="KW-1185">Reference proteome</keyword>
<dbReference type="Proteomes" id="UP001527925">
    <property type="component" value="Unassembled WGS sequence"/>
</dbReference>
<reference evidence="4 5" key="1">
    <citation type="submission" date="2023-09" db="EMBL/GenBank/DDBJ databases">
        <title>Pangenome analysis of Batrachochytrium dendrobatidis and related Chytrids.</title>
        <authorList>
            <person name="Yacoub M.N."/>
            <person name="Stajich J.E."/>
            <person name="James T.Y."/>
        </authorList>
    </citation>
    <scope>NUCLEOTIDE SEQUENCE [LARGE SCALE GENOMIC DNA]</scope>
    <source>
        <strain evidence="4 5">JEL0888</strain>
    </source>
</reference>